<proteinExistence type="predicted"/>
<feature type="compositionally biased region" description="Low complexity" evidence="1">
    <location>
        <begin position="30"/>
        <end position="48"/>
    </location>
</feature>
<evidence type="ECO:0000313" key="2">
    <source>
        <dbReference type="EMBL" id="CAF0745714.1"/>
    </source>
</evidence>
<gene>
    <name evidence="2" type="ORF">QVE165_LOCUS1186</name>
</gene>
<protein>
    <submittedName>
        <fullName evidence="2">Uncharacterized protein</fullName>
    </submittedName>
</protein>
<reference evidence="2" key="1">
    <citation type="submission" date="2021-02" db="EMBL/GenBank/DDBJ databases">
        <authorList>
            <person name="Nowell W R."/>
        </authorList>
    </citation>
    <scope>NUCLEOTIDE SEQUENCE</scope>
</reference>
<name>A0A813NWW7_9BILA</name>
<dbReference type="AlphaFoldDB" id="A0A813NWW7"/>
<feature type="region of interest" description="Disordered" evidence="1">
    <location>
        <begin position="30"/>
        <end position="52"/>
    </location>
</feature>
<dbReference type="Proteomes" id="UP000663832">
    <property type="component" value="Unassembled WGS sequence"/>
</dbReference>
<sequence length="80" mass="9164">MSKSGKILCYYKKDKCTLLNILNEKHFTLSNSDNQQQNDLNKSQSNSLPENSLEISLYRKDGDKSKLIEGTADDEINEEH</sequence>
<organism evidence="2 3">
    <name type="scientific">Adineta steineri</name>
    <dbReference type="NCBI Taxonomy" id="433720"/>
    <lineage>
        <taxon>Eukaryota</taxon>
        <taxon>Metazoa</taxon>
        <taxon>Spiralia</taxon>
        <taxon>Gnathifera</taxon>
        <taxon>Rotifera</taxon>
        <taxon>Eurotatoria</taxon>
        <taxon>Bdelloidea</taxon>
        <taxon>Adinetida</taxon>
        <taxon>Adinetidae</taxon>
        <taxon>Adineta</taxon>
    </lineage>
</organism>
<evidence type="ECO:0000313" key="3">
    <source>
        <dbReference type="Proteomes" id="UP000663832"/>
    </source>
</evidence>
<dbReference type="EMBL" id="CAJNOM010000003">
    <property type="protein sequence ID" value="CAF0745714.1"/>
    <property type="molecule type" value="Genomic_DNA"/>
</dbReference>
<comment type="caution">
    <text evidence="2">The sequence shown here is derived from an EMBL/GenBank/DDBJ whole genome shotgun (WGS) entry which is preliminary data.</text>
</comment>
<evidence type="ECO:0000256" key="1">
    <source>
        <dbReference type="SAM" id="MobiDB-lite"/>
    </source>
</evidence>
<keyword evidence="3" id="KW-1185">Reference proteome</keyword>
<accession>A0A813NWW7</accession>